<keyword evidence="8" id="KW-0732">Signal</keyword>
<feature type="chain" id="PRO_5003395041" evidence="8">
    <location>
        <begin position="26"/>
        <end position="388"/>
    </location>
</feature>
<keyword evidence="7" id="KW-0175">Coiled coil</keyword>
<keyword evidence="4" id="KW-0472">Membrane</keyword>
<evidence type="ECO:0000256" key="5">
    <source>
        <dbReference type="ARBA" id="ARBA00023180"/>
    </source>
</evidence>
<evidence type="ECO:0000256" key="8">
    <source>
        <dbReference type="SAM" id="SignalP"/>
    </source>
</evidence>
<dbReference type="GO" id="GO:0042783">
    <property type="term" value="P:symbiont-mediated evasion of host immune response"/>
    <property type="evidence" value="ECO:0007669"/>
    <property type="project" value="InterPro"/>
</dbReference>
<dbReference type="Gene3D" id="3.90.150.10">
    <property type="entry name" value="Variant Surface Glycoprotein, subunit A domain 1"/>
    <property type="match status" value="1"/>
</dbReference>
<protein>
    <submittedName>
        <fullName evidence="10">WGS project CAEQ00000000 data, annotated contig 578</fullName>
    </submittedName>
</protein>
<dbReference type="Proteomes" id="UP000000702">
    <property type="component" value="Unassembled WGS sequence"/>
</dbReference>
<evidence type="ECO:0000259" key="9">
    <source>
        <dbReference type="Pfam" id="PF00913"/>
    </source>
</evidence>
<evidence type="ECO:0000313" key="10">
    <source>
        <dbReference type="EMBL" id="CCD16587.1"/>
    </source>
</evidence>
<dbReference type="AlphaFoldDB" id="F9WGZ8"/>
<evidence type="ECO:0000256" key="1">
    <source>
        <dbReference type="ARBA" id="ARBA00004609"/>
    </source>
</evidence>
<evidence type="ECO:0000256" key="3">
    <source>
        <dbReference type="ARBA" id="ARBA00022622"/>
    </source>
</evidence>
<reference evidence="11" key="1">
    <citation type="submission" date="2011-07" db="EMBL/GenBank/DDBJ databases">
        <title>Divergent evolution of antigenic variation in African trypanosomes.</title>
        <authorList>
            <person name="Jackson A.P."/>
            <person name="Berry A."/>
            <person name="Allison H.C."/>
            <person name="Burton P."/>
            <person name="Anderson J."/>
            <person name="Aslett M."/>
            <person name="Brown R."/>
            <person name="Corton N."/>
            <person name="Harris D."/>
            <person name="Hauser H."/>
            <person name="Gamble J."/>
            <person name="Gilderthorp R."/>
            <person name="McQuillan J."/>
            <person name="Quail M.A."/>
            <person name="Sanders M."/>
            <person name="Van Tonder A."/>
            <person name="Ginger M.L."/>
            <person name="Donelson J.E."/>
            <person name="Field M.C."/>
            <person name="Barry J.D."/>
            <person name="Berriman M."/>
            <person name="Hertz-Fowler C."/>
        </authorList>
    </citation>
    <scope>NUCLEOTIDE SEQUENCE [LARGE SCALE GENOMIC DNA]</scope>
    <source>
        <strain evidence="11">IL3000</strain>
    </source>
</reference>
<proteinExistence type="predicted"/>
<gene>
    <name evidence="10" type="ORF">TCIL3000_0_14970</name>
</gene>
<accession>F9WGZ8</accession>
<evidence type="ECO:0000256" key="4">
    <source>
        <dbReference type="ARBA" id="ARBA00023136"/>
    </source>
</evidence>
<dbReference type="SUPFAM" id="SSF58087">
    <property type="entry name" value="Variant surface glycoprotein (N-terminal domain)"/>
    <property type="match status" value="1"/>
</dbReference>
<reference evidence="10 11" key="2">
    <citation type="journal article" date="2012" name="Proc. Natl. Acad. Sci. U.S.A.">
        <title>Antigenic diversity is generated by distinct evolutionary mechanisms in African trypanosome species.</title>
        <authorList>
            <person name="Jackson A.P."/>
            <person name="Berry A."/>
            <person name="Aslett M."/>
            <person name="Allison H.C."/>
            <person name="Burton P."/>
            <person name="Vavrova-Anderson J."/>
            <person name="Brown R."/>
            <person name="Browne H."/>
            <person name="Corton N."/>
            <person name="Hauser H."/>
            <person name="Gamble J."/>
            <person name="Gilderthorp R."/>
            <person name="Marcello L."/>
            <person name="McQuillan J."/>
            <person name="Otto T.D."/>
            <person name="Quail M.A."/>
            <person name="Sanders M.J."/>
            <person name="van Tonder A."/>
            <person name="Ginger M.L."/>
            <person name="Field M.C."/>
            <person name="Barry J.D."/>
            <person name="Hertz-Fowler C."/>
            <person name="Berriman M."/>
        </authorList>
    </citation>
    <scope>NUCLEOTIDE SEQUENCE [LARGE SCALE GENOMIC DNA]</scope>
    <source>
        <strain evidence="10 11">IL3000</strain>
    </source>
</reference>
<organism evidence="10 11">
    <name type="scientific">Trypanosoma congolense (strain IL3000)</name>
    <dbReference type="NCBI Taxonomy" id="1068625"/>
    <lineage>
        <taxon>Eukaryota</taxon>
        <taxon>Discoba</taxon>
        <taxon>Euglenozoa</taxon>
        <taxon>Kinetoplastea</taxon>
        <taxon>Metakinetoplastina</taxon>
        <taxon>Trypanosomatida</taxon>
        <taxon>Trypanosomatidae</taxon>
        <taxon>Trypanosoma</taxon>
        <taxon>Nannomonas</taxon>
    </lineage>
</organism>
<evidence type="ECO:0000313" key="11">
    <source>
        <dbReference type="Proteomes" id="UP000000702"/>
    </source>
</evidence>
<dbReference type="EMBL" id="CAEQ01002357">
    <property type="protein sequence ID" value="CCD16587.1"/>
    <property type="molecule type" value="Genomic_DNA"/>
</dbReference>
<dbReference type="GO" id="GO:0005886">
    <property type="term" value="C:plasma membrane"/>
    <property type="evidence" value="ECO:0007669"/>
    <property type="project" value="UniProtKB-SubCell"/>
</dbReference>
<comment type="caution">
    <text evidence="10">The sequence shown here is derived from an EMBL/GenBank/DDBJ whole genome shotgun (WGS) entry which is preliminary data.</text>
</comment>
<feature type="domain" description="Trypanosome variant surface glycoprotein A-type N-terminal" evidence="9">
    <location>
        <begin position="101"/>
        <end position="281"/>
    </location>
</feature>
<evidence type="ECO:0000256" key="2">
    <source>
        <dbReference type="ARBA" id="ARBA00022475"/>
    </source>
</evidence>
<evidence type="ECO:0000256" key="7">
    <source>
        <dbReference type="SAM" id="Coils"/>
    </source>
</evidence>
<evidence type="ECO:0000256" key="6">
    <source>
        <dbReference type="ARBA" id="ARBA00023288"/>
    </source>
</evidence>
<dbReference type="Pfam" id="PF00913">
    <property type="entry name" value="Trypan_glycop"/>
    <property type="match status" value="1"/>
</dbReference>
<sequence>MEMKAGSVWWVMVWVLISFPVTSRAWDPSRKAIPTEVGESICSLSRKLKDVSPWTQEKIATLRRTRDAYASKLLDWKLHFHGSLECEVNESILGEIWAALEKVSEELSGLHTKAIRAGALAAKSAGRLDEFITVFANAQKNSFIDKVNYCLGSKGDPAKKRDLLDCFPYGDKLEIDEANLGKIPEITTDDNGPDLVAVIKKLNHSSVALYMKRVSMIDAHADCNLIKGTGGGILSGALNDKLWWGGGILTIGKCFDGEIKVSQFGPGEVADTKHSTANWTASPHTIPHLRKTLTAFQDFKEAAAKITKKISEIEKIEKKIEPCLSNETMEEGPTQSCFRNAIKLNSELQAVNALLARYQKEKGPLPSGSTLILHQSLLNVCFYFAFLL</sequence>
<keyword evidence="2" id="KW-1003">Cell membrane</keyword>
<dbReference type="GO" id="GO:0098552">
    <property type="term" value="C:side of membrane"/>
    <property type="evidence" value="ECO:0007669"/>
    <property type="project" value="UniProtKB-KW"/>
</dbReference>
<feature type="coiled-coil region" evidence="7">
    <location>
        <begin position="299"/>
        <end position="361"/>
    </location>
</feature>
<name>F9WGZ8_TRYCI</name>
<keyword evidence="3" id="KW-0336">GPI-anchor</keyword>
<dbReference type="InterPro" id="IPR001812">
    <property type="entry name" value="Trypano_VSG_A_N_dom"/>
</dbReference>
<feature type="signal peptide" evidence="8">
    <location>
        <begin position="1"/>
        <end position="25"/>
    </location>
</feature>
<keyword evidence="11" id="KW-1185">Reference proteome</keyword>
<keyword evidence="5" id="KW-0325">Glycoprotein</keyword>
<dbReference type="VEuPathDB" id="TriTrypDB:TcIL3000_0_14970"/>
<comment type="subcellular location">
    <subcellularLocation>
        <location evidence="1">Cell membrane</location>
        <topology evidence="1">Lipid-anchor</topology>
        <topology evidence="1">GPI-anchor</topology>
    </subcellularLocation>
</comment>
<keyword evidence="6" id="KW-0449">Lipoprotein</keyword>